<name>A0A9N8EFH5_9STRA</name>
<dbReference type="GO" id="GO:0031416">
    <property type="term" value="C:NatB complex"/>
    <property type="evidence" value="ECO:0007669"/>
    <property type="project" value="TreeGrafter"/>
</dbReference>
<protein>
    <submittedName>
        <fullName evidence="3">Phagocyte signaling-impaired protein</fullName>
    </submittedName>
</protein>
<dbReference type="EMBL" id="CAICTM010001046">
    <property type="protein sequence ID" value="CAB9519798.1"/>
    <property type="molecule type" value="Genomic_DNA"/>
</dbReference>
<reference evidence="3" key="1">
    <citation type="submission" date="2020-06" db="EMBL/GenBank/DDBJ databases">
        <authorList>
            <consortium name="Plant Systems Biology data submission"/>
        </authorList>
    </citation>
    <scope>NUCLEOTIDE SEQUENCE</scope>
    <source>
        <strain evidence="3">D6</strain>
    </source>
</reference>
<dbReference type="Proteomes" id="UP001153069">
    <property type="component" value="Unassembled WGS sequence"/>
</dbReference>
<comment type="caution">
    <text evidence="3">The sequence shown here is derived from an EMBL/GenBank/DDBJ whole genome shotgun (WGS) entry which is preliminary data.</text>
</comment>
<keyword evidence="4" id="KW-1185">Reference proteome</keyword>
<feature type="compositionally biased region" description="Low complexity" evidence="2">
    <location>
        <begin position="85"/>
        <end position="99"/>
    </location>
</feature>
<feature type="compositionally biased region" description="Low complexity" evidence="2">
    <location>
        <begin position="110"/>
        <end position="119"/>
    </location>
</feature>
<dbReference type="PANTHER" id="PTHR22767:SF3">
    <property type="entry name" value="N-ALPHA-ACETYLTRANSFERASE 25, NATB AUXILIARY SUBUNIT"/>
    <property type="match status" value="1"/>
</dbReference>
<dbReference type="Gene3D" id="1.25.40.1040">
    <property type="match status" value="1"/>
</dbReference>
<dbReference type="InterPro" id="IPR019183">
    <property type="entry name" value="NAA25_NatB_aux_su"/>
</dbReference>
<evidence type="ECO:0000256" key="2">
    <source>
        <dbReference type="SAM" id="MobiDB-lite"/>
    </source>
</evidence>
<feature type="compositionally biased region" description="Basic residues" evidence="2">
    <location>
        <begin position="100"/>
        <end position="109"/>
    </location>
</feature>
<proteinExistence type="inferred from homology"/>
<organism evidence="3 4">
    <name type="scientific">Seminavis robusta</name>
    <dbReference type="NCBI Taxonomy" id="568900"/>
    <lineage>
        <taxon>Eukaryota</taxon>
        <taxon>Sar</taxon>
        <taxon>Stramenopiles</taxon>
        <taxon>Ochrophyta</taxon>
        <taxon>Bacillariophyta</taxon>
        <taxon>Bacillariophyceae</taxon>
        <taxon>Bacillariophycidae</taxon>
        <taxon>Naviculales</taxon>
        <taxon>Naviculaceae</taxon>
        <taxon>Seminavis</taxon>
    </lineage>
</organism>
<evidence type="ECO:0000313" key="4">
    <source>
        <dbReference type="Proteomes" id="UP001153069"/>
    </source>
</evidence>
<dbReference type="PANTHER" id="PTHR22767">
    <property type="entry name" value="N-TERMINAL ACETYLTRANSFERASE-RELATED"/>
    <property type="match status" value="1"/>
</dbReference>
<accession>A0A9N8EFH5</accession>
<dbReference type="Pfam" id="PF09797">
    <property type="entry name" value="NatB_MDM20"/>
    <property type="match status" value="1"/>
</dbReference>
<feature type="region of interest" description="Disordered" evidence="2">
    <location>
        <begin position="82"/>
        <end position="119"/>
    </location>
</feature>
<dbReference type="AlphaFoldDB" id="A0A9N8EFH5"/>
<sequence length="1065" mass="118329">MSTSNKIHPIYVALDANQYNRAIKLCLALPKENVLAQALLAHAYNKSMQRYKALVVLQSILGKDGFQELQLECQYSKEAWDQQQAAASAPPAPTPAAASKKGKKGKKKPAPAAAKPAPDTASELQKWSLADHLESPPAIEQTWEKIPPVDQAITDETTLGTLVITLQNLRLFLTSYQLYCWAAARVPADMFLRKAYLHGLGVVVSPQYVAISKDILANMQVLALQLGRINQQTTGSARLATSWVAQTALWQLKLIESDANSTSLVSDEDQKKEQQRLALLPRLAENLASKCVGDPMEGELASARREVYFLYLRTLEYQSKWQEMLDLLLSDIFKASDETAVLLAPKQQVLEKQAECMQKLNKFGDARLVFEELLTDYPDNFNYWRGHLECTMAEHGDDESGETAFKITQQFANSVIEKSQGDKYPKRGPHLVNVEIAIGRIKLMAEKQGEVSASFVEGATKAIMEYGGLFEPSVSCAFTDLESYLVTVLRHATDDQMVPILKWLQELRAIPESEDAAEIRRQQRSYIFSVKMTHKIVAERPALADEWLPDWKDLVRTWKKTHSMEAPIQKESLPGDDLILLAIQQVLRGNPDVSAFFIAAVLVEAGVKNSPSNATLKIAALDIYSRLNSASRAWAIYQELQIKHIQLDTCTFLILPILLSGGFYQEILKVSKGLLMLHTSVVREACEFMGRAMDNGILSKADEFMFFQRDKMTNSLSAMEATGYILDSAPFFAHDVKDASLGIAHGIVGGESDFERACDMVIEVRNPFGALSLLGRALVATAFDSISDNRDQSILDYETLYHRQLSSREDIISDSIRRGHSHSLLIRASLCVHYTKGPKKGKIVKPGEELSRCSRVLMAGIEAAKVFCDELTNPIHAHLMNAQLELCRTLLIANSGFGLAEGVDDSLEEREKQSLLHLGNAVQFVKRATDSTQFLEGKVDVAGVCRLLPGSIVPVFATFRMCSEILELFGWGRRKLKTKQVSAEFAKVAIELSVLVKAMLAAFSSDKVPDGMSLFEDLTGIIEEIVIKQTSARVAFGRQETQTRVRPHLENMSAFLDSFETAADN</sequence>
<dbReference type="OrthoDB" id="1874341at2759"/>
<gene>
    <name evidence="3" type="ORF">SEMRO_1048_G235240.1</name>
</gene>
<evidence type="ECO:0000313" key="3">
    <source>
        <dbReference type="EMBL" id="CAB9519798.1"/>
    </source>
</evidence>
<evidence type="ECO:0000256" key="1">
    <source>
        <dbReference type="ARBA" id="ARBA00006298"/>
    </source>
</evidence>
<comment type="similarity">
    <text evidence="1">Belongs to the MDM20/NAA25 family.</text>
</comment>